<evidence type="ECO:0000313" key="2">
    <source>
        <dbReference type="EMBL" id="KAF2652256.1"/>
    </source>
</evidence>
<dbReference type="Proteomes" id="UP000799324">
    <property type="component" value="Unassembled WGS sequence"/>
</dbReference>
<reference evidence="2" key="1">
    <citation type="journal article" date="2020" name="Stud. Mycol.">
        <title>101 Dothideomycetes genomes: a test case for predicting lifestyles and emergence of pathogens.</title>
        <authorList>
            <person name="Haridas S."/>
            <person name="Albert R."/>
            <person name="Binder M."/>
            <person name="Bloem J."/>
            <person name="Labutti K."/>
            <person name="Salamov A."/>
            <person name="Andreopoulos B."/>
            <person name="Baker S."/>
            <person name="Barry K."/>
            <person name="Bills G."/>
            <person name="Bluhm B."/>
            <person name="Cannon C."/>
            <person name="Castanera R."/>
            <person name="Culley D."/>
            <person name="Daum C."/>
            <person name="Ezra D."/>
            <person name="Gonzalez J."/>
            <person name="Henrissat B."/>
            <person name="Kuo A."/>
            <person name="Liang C."/>
            <person name="Lipzen A."/>
            <person name="Lutzoni F."/>
            <person name="Magnuson J."/>
            <person name="Mondo S."/>
            <person name="Nolan M."/>
            <person name="Ohm R."/>
            <person name="Pangilinan J."/>
            <person name="Park H.-J."/>
            <person name="Ramirez L."/>
            <person name="Alfaro M."/>
            <person name="Sun H."/>
            <person name="Tritt A."/>
            <person name="Yoshinaga Y."/>
            <person name="Zwiers L.-H."/>
            <person name="Turgeon B."/>
            <person name="Goodwin S."/>
            <person name="Spatafora J."/>
            <person name="Crous P."/>
            <person name="Grigoriev I."/>
        </authorList>
    </citation>
    <scope>NUCLEOTIDE SEQUENCE</scope>
    <source>
        <strain evidence="2">CBS 122681</strain>
    </source>
</reference>
<keyword evidence="1" id="KW-0472">Membrane</keyword>
<keyword evidence="3" id="KW-1185">Reference proteome</keyword>
<sequence length="51" mass="5874">MRLHTQALRERSMYDSCRHNPTFAVAFFSKCILTSIVLRQHSFAACSRSPT</sequence>
<organism evidence="2 3">
    <name type="scientific">Lophiostoma macrostomum CBS 122681</name>
    <dbReference type="NCBI Taxonomy" id="1314788"/>
    <lineage>
        <taxon>Eukaryota</taxon>
        <taxon>Fungi</taxon>
        <taxon>Dikarya</taxon>
        <taxon>Ascomycota</taxon>
        <taxon>Pezizomycotina</taxon>
        <taxon>Dothideomycetes</taxon>
        <taxon>Pleosporomycetidae</taxon>
        <taxon>Pleosporales</taxon>
        <taxon>Lophiostomataceae</taxon>
        <taxon>Lophiostoma</taxon>
    </lineage>
</organism>
<protein>
    <submittedName>
        <fullName evidence="2">Uncharacterized protein</fullName>
    </submittedName>
</protein>
<evidence type="ECO:0000256" key="1">
    <source>
        <dbReference type="SAM" id="Phobius"/>
    </source>
</evidence>
<evidence type="ECO:0000313" key="3">
    <source>
        <dbReference type="Proteomes" id="UP000799324"/>
    </source>
</evidence>
<name>A0A6A6SX32_9PLEO</name>
<keyword evidence="1" id="KW-1133">Transmembrane helix</keyword>
<feature type="transmembrane region" description="Helical" evidence="1">
    <location>
        <begin position="21"/>
        <end position="38"/>
    </location>
</feature>
<dbReference type="EMBL" id="MU004406">
    <property type="protein sequence ID" value="KAF2652256.1"/>
    <property type="molecule type" value="Genomic_DNA"/>
</dbReference>
<dbReference type="AlphaFoldDB" id="A0A6A6SX32"/>
<gene>
    <name evidence="2" type="ORF">K491DRAFT_695731</name>
</gene>
<accession>A0A6A6SX32</accession>
<proteinExistence type="predicted"/>
<keyword evidence="1" id="KW-0812">Transmembrane</keyword>